<keyword evidence="6 10" id="KW-0732">Signal</keyword>
<evidence type="ECO:0000313" key="12">
    <source>
        <dbReference type="Proteomes" id="UP000248482"/>
    </source>
</evidence>
<dbReference type="GO" id="GO:0042119">
    <property type="term" value="P:neutrophil activation"/>
    <property type="evidence" value="ECO:0007669"/>
    <property type="project" value="UniProtKB-ARBA"/>
</dbReference>
<dbReference type="GO" id="GO:0030593">
    <property type="term" value="P:neutrophil chemotaxis"/>
    <property type="evidence" value="ECO:0007669"/>
    <property type="project" value="UniProtKB-ARBA"/>
</dbReference>
<dbReference type="PANTHER" id="PTHR12015">
    <property type="entry name" value="SMALL INDUCIBLE CYTOKINE A"/>
    <property type="match status" value="1"/>
</dbReference>
<dbReference type="STRING" id="391180.A0A2Y9JLE5"/>
<dbReference type="KEGG" id="elk:111149252"/>
<evidence type="ECO:0000256" key="4">
    <source>
        <dbReference type="ARBA" id="ARBA00022514"/>
    </source>
</evidence>
<dbReference type="InterPro" id="IPR039809">
    <property type="entry name" value="Chemokine_b/g/d"/>
</dbReference>
<dbReference type="GO" id="GO:0006955">
    <property type="term" value="P:immune response"/>
    <property type="evidence" value="ECO:0007669"/>
    <property type="project" value="InterPro"/>
</dbReference>
<dbReference type="Pfam" id="PF00048">
    <property type="entry name" value="IL8"/>
    <property type="match status" value="1"/>
</dbReference>
<keyword evidence="5 10" id="KW-0964">Secreted</keyword>
<dbReference type="RefSeq" id="XP_022361918.1">
    <property type="nucleotide sequence ID" value="XM_022506210.1"/>
</dbReference>
<feature type="signal peptide" evidence="10">
    <location>
        <begin position="1"/>
        <end position="21"/>
    </location>
</feature>
<dbReference type="GO" id="GO:0006954">
    <property type="term" value="P:inflammatory response"/>
    <property type="evidence" value="ECO:0007669"/>
    <property type="project" value="UniProtKB-KW"/>
</dbReference>
<reference evidence="13" key="1">
    <citation type="submission" date="2025-08" db="UniProtKB">
        <authorList>
            <consortium name="RefSeq"/>
        </authorList>
    </citation>
    <scope>IDENTIFICATION</scope>
    <source>
        <tissue evidence="13">Blood</tissue>
    </source>
</reference>
<dbReference type="PANTHER" id="PTHR12015:SF188">
    <property type="entry name" value="C-X-C MOTIF CHEMOKINE 10"/>
    <property type="match status" value="1"/>
</dbReference>
<evidence type="ECO:0000256" key="3">
    <source>
        <dbReference type="ARBA" id="ARBA00022500"/>
    </source>
</evidence>
<organism evidence="12 13">
    <name type="scientific">Enhydra lutris kenyoni</name>
    <name type="common">northern sea otter</name>
    <dbReference type="NCBI Taxonomy" id="391180"/>
    <lineage>
        <taxon>Eukaryota</taxon>
        <taxon>Metazoa</taxon>
        <taxon>Chordata</taxon>
        <taxon>Craniata</taxon>
        <taxon>Vertebrata</taxon>
        <taxon>Euteleostomi</taxon>
        <taxon>Mammalia</taxon>
        <taxon>Eutheria</taxon>
        <taxon>Laurasiatheria</taxon>
        <taxon>Carnivora</taxon>
        <taxon>Caniformia</taxon>
        <taxon>Musteloidea</taxon>
        <taxon>Mustelidae</taxon>
        <taxon>Lutrinae</taxon>
        <taxon>Enhydra</taxon>
    </lineage>
</organism>
<keyword evidence="9" id="KW-0395">Inflammatory response</keyword>
<dbReference type="InterPro" id="IPR018048">
    <property type="entry name" value="Chemokine_CXC_CS"/>
</dbReference>
<dbReference type="InterPro" id="IPR036048">
    <property type="entry name" value="Interleukin_8-like_sf"/>
</dbReference>
<dbReference type="GO" id="GO:0008009">
    <property type="term" value="F:chemokine activity"/>
    <property type="evidence" value="ECO:0007669"/>
    <property type="project" value="InterPro"/>
</dbReference>
<evidence type="ECO:0000256" key="6">
    <source>
        <dbReference type="ARBA" id="ARBA00022729"/>
    </source>
</evidence>
<dbReference type="GO" id="GO:0005615">
    <property type="term" value="C:extracellular space"/>
    <property type="evidence" value="ECO:0007669"/>
    <property type="project" value="UniProtKB-UniRule"/>
</dbReference>
<dbReference type="FunFam" id="2.40.50.40:FF:000004">
    <property type="entry name" value="C-X-C motif chemokine"/>
    <property type="match status" value="1"/>
</dbReference>
<keyword evidence="12" id="KW-1185">Reference proteome</keyword>
<dbReference type="InterPro" id="IPR001089">
    <property type="entry name" value="Chemokine_CXC"/>
</dbReference>
<dbReference type="InterPro" id="IPR001811">
    <property type="entry name" value="Chemokine_IL8-like_dom"/>
</dbReference>
<comment type="subcellular location">
    <subcellularLocation>
        <location evidence="1 10">Secreted</location>
    </subcellularLocation>
</comment>
<sequence>MNRSAVLIFCLIFLTLNGTQGIPFSRTTRCTCIKISDGSINPRSLEKLEVIPASQSCPRVEIIATLKKNGEKRCLNPASKKIKILLKAISKERSKTSP</sequence>
<keyword evidence="7" id="KW-0164">Citrullination</keyword>
<dbReference type="CDD" id="cd00273">
    <property type="entry name" value="Chemokine_CXC"/>
    <property type="match status" value="1"/>
</dbReference>
<name>A0A2Y9JLE5_ENHLU</name>
<gene>
    <name evidence="13" type="primary">LOC111149252</name>
</gene>
<comment type="similarity">
    <text evidence="2 10">Belongs to the intercrine alpha (chemokine CxC) family.</text>
</comment>
<accession>A0A2Y9JLE5</accession>
<proteinExistence type="inferred from homology"/>
<evidence type="ECO:0000256" key="2">
    <source>
        <dbReference type="ARBA" id="ARBA00010665"/>
    </source>
</evidence>
<evidence type="ECO:0000256" key="9">
    <source>
        <dbReference type="ARBA" id="ARBA00023198"/>
    </source>
</evidence>
<feature type="domain" description="Chemokine interleukin-8-like" evidence="11">
    <location>
        <begin position="27"/>
        <end position="89"/>
    </location>
</feature>
<dbReference type="Gene3D" id="2.40.50.40">
    <property type="match status" value="1"/>
</dbReference>
<dbReference type="SMART" id="SM00199">
    <property type="entry name" value="SCY"/>
    <property type="match status" value="1"/>
</dbReference>
<evidence type="ECO:0000256" key="8">
    <source>
        <dbReference type="ARBA" id="ARBA00023157"/>
    </source>
</evidence>
<evidence type="ECO:0000259" key="11">
    <source>
        <dbReference type="SMART" id="SM00199"/>
    </source>
</evidence>
<protein>
    <recommendedName>
        <fullName evidence="10">C-X-C motif chemokine</fullName>
    </recommendedName>
</protein>
<dbReference type="InterPro" id="IPR033899">
    <property type="entry name" value="CXC_Chemokine_domain"/>
</dbReference>
<evidence type="ECO:0000256" key="10">
    <source>
        <dbReference type="RuleBase" id="RU361149"/>
    </source>
</evidence>
<dbReference type="GeneID" id="111149252"/>
<evidence type="ECO:0000313" key="13">
    <source>
        <dbReference type="RefSeq" id="XP_022361918.1"/>
    </source>
</evidence>
<keyword evidence="3 10" id="KW-0145">Chemotaxis</keyword>
<dbReference type="PROSITE" id="PS00471">
    <property type="entry name" value="SMALL_CYTOKINES_CXC"/>
    <property type="match status" value="1"/>
</dbReference>
<dbReference type="PRINTS" id="PR00436">
    <property type="entry name" value="INTERLEUKIN8"/>
</dbReference>
<dbReference type="AlphaFoldDB" id="A0A2Y9JLE5"/>
<keyword evidence="4 10" id="KW-0202">Cytokine</keyword>
<keyword evidence="8" id="KW-1015">Disulfide bond</keyword>
<dbReference type="Proteomes" id="UP000248482">
    <property type="component" value="Unplaced"/>
</dbReference>
<evidence type="ECO:0000256" key="5">
    <source>
        <dbReference type="ARBA" id="ARBA00022525"/>
    </source>
</evidence>
<feature type="chain" id="PRO_5015797205" description="C-X-C motif chemokine" evidence="10">
    <location>
        <begin position="22"/>
        <end position="98"/>
    </location>
</feature>
<dbReference type="SUPFAM" id="SSF54117">
    <property type="entry name" value="Interleukin 8-like chemokines"/>
    <property type="match status" value="1"/>
</dbReference>
<evidence type="ECO:0000256" key="1">
    <source>
        <dbReference type="ARBA" id="ARBA00004613"/>
    </source>
</evidence>
<dbReference type="PRINTS" id="PR00437">
    <property type="entry name" value="SMALLCYTKCXC"/>
</dbReference>
<evidence type="ECO:0000256" key="7">
    <source>
        <dbReference type="ARBA" id="ARBA00022934"/>
    </source>
</evidence>
<dbReference type="OrthoDB" id="9948647at2759"/>